<keyword evidence="1" id="KW-0503">Monooxygenase</keyword>
<keyword evidence="1" id="KW-0560">Oxidoreductase</keyword>
<dbReference type="Proteomes" id="UP000272888">
    <property type="component" value="Unassembled WGS sequence"/>
</dbReference>
<dbReference type="Gene3D" id="3.30.70.100">
    <property type="match status" value="1"/>
</dbReference>
<protein>
    <submittedName>
        <fullName evidence="1">Antibiotic biosynthesis monooxygenase</fullName>
    </submittedName>
</protein>
<reference evidence="2" key="1">
    <citation type="submission" date="2018-09" db="EMBL/GenBank/DDBJ databases">
        <authorList>
            <person name="Livingstone P.G."/>
            <person name="Whitworth D.E."/>
        </authorList>
    </citation>
    <scope>NUCLEOTIDE SEQUENCE [LARGE SCALE GENOMIC DNA]</scope>
    <source>
        <strain evidence="2">CA051B</strain>
    </source>
</reference>
<dbReference type="AlphaFoldDB" id="A0A3A8PT72"/>
<sequence length="110" mass="11696">MLATKAPGTPEATDQKALVVILEAKSGKEGEVQKFLEGGLPIVRDEPATLHWYAIRLSPTTFGIVDTFPDEAGRQAHLGGKVAAALMAQAPELLAKPPVIEQVDVLAVKR</sequence>
<dbReference type="SUPFAM" id="SSF54909">
    <property type="entry name" value="Dimeric alpha+beta barrel"/>
    <property type="match status" value="1"/>
</dbReference>
<name>A0A3A8PT72_9BACT</name>
<accession>A0A3A8PT72</accession>
<gene>
    <name evidence="1" type="ORF">D7V93_14545</name>
</gene>
<evidence type="ECO:0000313" key="1">
    <source>
        <dbReference type="EMBL" id="RKH59657.1"/>
    </source>
</evidence>
<dbReference type="GO" id="GO:0004497">
    <property type="term" value="F:monooxygenase activity"/>
    <property type="evidence" value="ECO:0007669"/>
    <property type="project" value="UniProtKB-KW"/>
</dbReference>
<proteinExistence type="predicted"/>
<evidence type="ECO:0000313" key="2">
    <source>
        <dbReference type="Proteomes" id="UP000272888"/>
    </source>
</evidence>
<dbReference type="EMBL" id="RAWB01000130">
    <property type="protein sequence ID" value="RKH59657.1"/>
    <property type="molecule type" value="Genomic_DNA"/>
</dbReference>
<organism evidence="1 2">
    <name type="scientific">Corallococcus llansteffanensis</name>
    <dbReference type="NCBI Taxonomy" id="2316731"/>
    <lineage>
        <taxon>Bacteria</taxon>
        <taxon>Pseudomonadati</taxon>
        <taxon>Myxococcota</taxon>
        <taxon>Myxococcia</taxon>
        <taxon>Myxococcales</taxon>
        <taxon>Cystobacterineae</taxon>
        <taxon>Myxococcaceae</taxon>
        <taxon>Corallococcus</taxon>
    </lineage>
</organism>
<comment type="caution">
    <text evidence="1">The sequence shown here is derived from an EMBL/GenBank/DDBJ whole genome shotgun (WGS) entry which is preliminary data.</text>
</comment>
<dbReference type="InterPro" id="IPR011008">
    <property type="entry name" value="Dimeric_a/b-barrel"/>
</dbReference>
<keyword evidence="2" id="KW-1185">Reference proteome</keyword>